<name>A0A0A8Z405_ARUDO</name>
<dbReference type="EMBL" id="GBRH01268318">
    <property type="protein sequence ID" value="JAD29577.1"/>
    <property type="molecule type" value="Transcribed_RNA"/>
</dbReference>
<proteinExistence type="predicted"/>
<reference evidence="1" key="1">
    <citation type="submission" date="2014-09" db="EMBL/GenBank/DDBJ databases">
        <authorList>
            <person name="Magalhaes I.L.F."/>
            <person name="Oliveira U."/>
            <person name="Santos F.R."/>
            <person name="Vidigal T.H.D.A."/>
            <person name="Brescovit A.D."/>
            <person name="Santos A.J."/>
        </authorList>
    </citation>
    <scope>NUCLEOTIDE SEQUENCE</scope>
    <source>
        <tissue evidence="1">Shoot tissue taken approximately 20 cm above the soil surface</tissue>
    </source>
</reference>
<evidence type="ECO:0000313" key="1">
    <source>
        <dbReference type="EMBL" id="JAD29577.1"/>
    </source>
</evidence>
<dbReference type="AlphaFoldDB" id="A0A0A8Z405"/>
<protein>
    <submittedName>
        <fullName evidence="1">OPR1</fullName>
    </submittedName>
</protein>
<sequence>MIRWSAREGMGSRCIRRRGRRCRRWRGRTC</sequence>
<reference evidence="1" key="2">
    <citation type="journal article" date="2015" name="Data Brief">
        <title>Shoot transcriptome of the giant reed, Arundo donax.</title>
        <authorList>
            <person name="Barrero R.A."/>
            <person name="Guerrero F.D."/>
            <person name="Moolhuijzen P."/>
            <person name="Goolsby J.A."/>
            <person name="Tidwell J."/>
            <person name="Bellgard S.E."/>
            <person name="Bellgard M.I."/>
        </authorList>
    </citation>
    <scope>NUCLEOTIDE SEQUENCE</scope>
    <source>
        <tissue evidence="1">Shoot tissue taken approximately 20 cm above the soil surface</tissue>
    </source>
</reference>
<organism evidence="1">
    <name type="scientific">Arundo donax</name>
    <name type="common">Giant reed</name>
    <name type="synonym">Donax arundinaceus</name>
    <dbReference type="NCBI Taxonomy" id="35708"/>
    <lineage>
        <taxon>Eukaryota</taxon>
        <taxon>Viridiplantae</taxon>
        <taxon>Streptophyta</taxon>
        <taxon>Embryophyta</taxon>
        <taxon>Tracheophyta</taxon>
        <taxon>Spermatophyta</taxon>
        <taxon>Magnoliopsida</taxon>
        <taxon>Liliopsida</taxon>
        <taxon>Poales</taxon>
        <taxon>Poaceae</taxon>
        <taxon>PACMAD clade</taxon>
        <taxon>Arundinoideae</taxon>
        <taxon>Arundineae</taxon>
        <taxon>Arundo</taxon>
    </lineage>
</organism>
<accession>A0A0A8Z405</accession>